<accession>A0A4P6ES73</accession>
<dbReference type="OrthoDB" id="5150248at2"/>
<evidence type="ECO:0008006" key="4">
    <source>
        <dbReference type="Google" id="ProtNLM"/>
    </source>
</evidence>
<organism evidence="2 3">
    <name type="scientific">Xylanimonas allomyrinae</name>
    <dbReference type="NCBI Taxonomy" id="2509459"/>
    <lineage>
        <taxon>Bacteria</taxon>
        <taxon>Bacillati</taxon>
        <taxon>Actinomycetota</taxon>
        <taxon>Actinomycetes</taxon>
        <taxon>Micrococcales</taxon>
        <taxon>Promicromonosporaceae</taxon>
        <taxon>Xylanimonas</taxon>
    </lineage>
</organism>
<evidence type="ECO:0000313" key="2">
    <source>
        <dbReference type="EMBL" id="QAY64369.1"/>
    </source>
</evidence>
<feature type="region of interest" description="Disordered" evidence="1">
    <location>
        <begin position="19"/>
        <end position="71"/>
    </location>
</feature>
<sequence length="219" mass="22497">MAALAVASGLVLSGCIGGGGKGGASPQPIQSASAGSEGEKPAAKGSTGSRERLGDIEQTIGTPGGGNEGDGTVTVAIRAVEVTGPTMTVRWALRWDEDASPAKSTVTYGTMGIEPIMTVTDGANVKAYRPICLEGSWKSDPEADQDPVADCVASQLASPTGYYFEFPNHGVIEAWAVLPAPEGRPEKVDVLLAEGLPAFTGVDVTYRDDNQGDAKDESQ</sequence>
<gene>
    <name evidence="2" type="ORF">ET495_15430</name>
</gene>
<keyword evidence="3" id="KW-1185">Reference proteome</keyword>
<protein>
    <recommendedName>
        <fullName evidence="4">Lipoprotein</fullName>
    </recommendedName>
</protein>
<proteinExistence type="predicted"/>
<dbReference type="KEGG" id="xyl:ET495_15430"/>
<dbReference type="AlphaFoldDB" id="A0A4P6ES73"/>
<dbReference type="EMBL" id="CP035495">
    <property type="protein sequence ID" value="QAY64369.1"/>
    <property type="molecule type" value="Genomic_DNA"/>
</dbReference>
<dbReference type="Proteomes" id="UP000291758">
    <property type="component" value="Chromosome"/>
</dbReference>
<evidence type="ECO:0000256" key="1">
    <source>
        <dbReference type="SAM" id="MobiDB-lite"/>
    </source>
</evidence>
<name>A0A4P6ES73_9MICO</name>
<evidence type="ECO:0000313" key="3">
    <source>
        <dbReference type="Proteomes" id="UP000291758"/>
    </source>
</evidence>
<reference evidence="2 3" key="1">
    <citation type="submission" date="2019-01" db="EMBL/GenBank/DDBJ databases">
        <title>Genome sequencing of strain 2JSPR-7.</title>
        <authorList>
            <person name="Heo J."/>
            <person name="Kim S.-J."/>
            <person name="Kim J.-S."/>
            <person name="Hong S.-B."/>
            <person name="Kwon S.-W."/>
        </authorList>
    </citation>
    <scope>NUCLEOTIDE SEQUENCE [LARGE SCALE GENOMIC DNA]</scope>
    <source>
        <strain evidence="2 3">2JSPR-7</strain>
    </source>
</reference>
<dbReference type="RefSeq" id="WP_129205521.1">
    <property type="nucleotide sequence ID" value="NZ_CP035495.1"/>
</dbReference>